<dbReference type="InterPro" id="IPR044822">
    <property type="entry name" value="Myb_DNA-bind_4"/>
</dbReference>
<proteinExistence type="predicted"/>
<dbReference type="AlphaFoldDB" id="A0A9N9X4G9"/>
<gene>
    <name evidence="3" type="ORF">PHAECO_LOCUS10080</name>
</gene>
<reference evidence="3" key="1">
    <citation type="submission" date="2022-01" db="EMBL/GenBank/DDBJ databases">
        <authorList>
            <person name="King R."/>
        </authorList>
    </citation>
    <scope>NUCLEOTIDE SEQUENCE</scope>
</reference>
<dbReference type="Proteomes" id="UP001153737">
    <property type="component" value="Chromosome 6"/>
</dbReference>
<protein>
    <recommendedName>
        <fullName evidence="2">Myb/SANT-like DNA-binding domain-containing protein</fullName>
    </recommendedName>
</protein>
<evidence type="ECO:0000259" key="2">
    <source>
        <dbReference type="Pfam" id="PF13837"/>
    </source>
</evidence>
<feature type="region of interest" description="Disordered" evidence="1">
    <location>
        <begin position="127"/>
        <end position="189"/>
    </location>
</feature>
<dbReference type="OrthoDB" id="6742202at2759"/>
<feature type="compositionally biased region" description="Basic and acidic residues" evidence="1">
    <location>
        <begin position="147"/>
        <end position="172"/>
    </location>
</feature>
<feature type="region of interest" description="Disordered" evidence="1">
    <location>
        <begin position="1"/>
        <end position="34"/>
    </location>
</feature>
<accession>A0A9N9X4G9</accession>
<keyword evidence="4" id="KW-1185">Reference proteome</keyword>
<name>A0A9N9X4G9_PHACE</name>
<dbReference type="Pfam" id="PF13837">
    <property type="entry name" value="Myb_DNA-bind_4"/>
    <property type="match status" value="1"/>
</dbReference>
<reference evidence="3" key="2">
    <citation type="submission" date="2022-10" db="EMBL/GenBank/DDBJ databases">
        <authorList>
            <consortium name="ENA_rothamsted_submissions"/>
            <consortium name="culmorum"/>
            <person name="King R."/>
        </authorList>
    </citation>
    <scope>NUCLEOTIDE SEQUENCE</scope>
</reference>
<evidence type="ECO:0000256" key="1">
    <source>
        <dbReference type="SAM" id="MobiDB-lite"/>
    </source>
</evidence>
<feature type="compositionally biased region" description="Acidic residues" evidence="1">
    <location>
        <begin position="1"/>
        <end position="10"/>
    </location>
</feature>
<evidence type="ECO:0000313" key="4">
    <source>
        <dbReference type="Proteomes" id="UP001153737"/>
    </source>
</evidence>
<sequence>MTEDSEEQPPEDGLLSDYQPTASTASDDDDSQVIPANPFLTRVTNVWNFNDPRKRKHIFENVANDLISARYTVDPKHVQNKWKGLLRSYTKAKDIKNSTGQGPSRFFFYEMIDDIVGNHPKNSCTHSLNSLDTPIVADGENEDPDLEMERNDQNSTEIEKQLEEDPPSKEKSCGQNNFSPSKKRKRISEKQLKKEYVDLKREEFTKRQKRHEEKILIEKERNEIDKKKLSVLEEYLQNKTRH</sequence>
<dbReference type="Gene3D" id="1.10.10.60">
    <property type="entry name" value="Homeodomain-like"/>
    <property type="match status" value="1"/>
</dbReference>
<dbReference type="EMBL" id="OU896712">
    <property type="protein sequence ID" value="CAG9822814.1"/>
    <property type="molecule type" value="Genomic_DNA"/>
</dbReference>
<organism evidence="3 4">
    <name type="scientific">Phaedon cochleariae</name>
    <name type="common">Mustard beetle</name>
    <dbReference type="NCBI Taxonomy" id="80249"/>
    <lineage>
        <taxon>Eukaryota</taxon>
        <taxon>Metazoa</taxon>
        <taxon>Ecdysozoa</taxon>
        <taxon>Arthropoda</taxon>
        <taxon>Hexapoda</taxon>
        <taxon>Insecta</taxon>
        <taxon>Pterygota</taxon>
        <taxon>Neoptera</taxon>
        <taxon>Endopterygota</taxon>
        <taxon>Coleoptera</taxon>
        <taxon>Polyphaga</taxon>
        <taxon>Cucujiformia</taxon>
        <taxon>Chrysomeloidea</taxon>
        <taxon>Chrysomelidae</taxon>
        <taxon>Chrysomelinae</taxon>
        <taxon>Chrysomelini</taxon>
        <taxon>Phaedon</taxon>
    </lineage>
</organism>
<feature type="domain" description="Myb/SANT-like DNA-binding" evidence="2">
    <location>
        <begin position="48"/>
        <end position="114"/>
    </location>
</feature>
<evidence type="ECO:0000313" key="3">
    <source>
        <dbReference type="EMBL" id="CAG9822814.1"/>
    </source>
</evidence>